<dbReference type="OrthoDB" id="513524at2"/>
<sequence>MAHRTSDPEVEELWRRFHGAVNMTGHELRTWLMTERSGEDAFRPDPDLGVSELGRSVLRVLNKRQVDLTAEDLATMRTALRVVDSQLARPRPEDDDWRHRLMSVGHDPLRPDSARPGESADLPED</sequence>
<dbReference type="PANTHER" id="PTHR40630">
    <property type="entry name" value="POSSIBLE DNA-BINDING PROTEIN"/>
    <property type="match status" value="1"/>
</dbReference>
<gene>
    <name evidence="2" type="ORF">CLV72_108193</name>
</gene>
<accession>A0A2T0PXB9</accession>
<dbReference type="Proteomes" id="UP000237846">
    <property type="component" value="Unassembled WGS sequence"/>
</dbReference>
<proteinExistence type="predicted"/>
<name>A0A2T0PXB9_9ACTN</name>
<dbReference type="AlphaFoldDB" id="A0A2T0PXB9"/>
<organism evidence="2 3">
    <name type="scientific">Allonocardiopsis opalescens</name>
    <dbReference type="NCBI Taxonomy" id="1144618"/>
    <lineage>
        <taxon>Bacteria</taxon>
        <taxon>Bacillati</taxon>
        <taxon>Actinomycetota</taxon>
        <taxon>Actinomycetes</taxon>
        <taxon>Streptosporangiales</taxon>
        <taxon>Allonocardiopsis</taxon>
    </lineage>
</organism>
<feature type="region of interest" description="Disordered" evidence="1">
    <location>
        <begin position="87"/>
        <end position="125"/>
    </location>
</feature>
<dbReference type="InterPro" id="IPR021487">
    <property type="entry name" value="DUF3140"/>
</dbReference>
<comment type="caution">
    <text evidence="2">The sequence shown here is derived from an EMBL/GenBank/DDBJ whole genome shotgun (WGS) entry which is preliminary data.</text>
</comment>
<feature type="compositionally biased region" description="Basic and acidic residues" evidence="1">
    <location>
        <begin position="90"/>
        <end position="99"/>
    </location>
</feature>
<evidence type="ECO:0000313" key="3">
    <source>
        <dbReference type="Proteomes" id="UP000237846"/>
    </source>
</evidence>
<keyword evidence="3" id="KW-1185">Reference proteome</keyword>
<evidence type="ECO:0000256" key="1">
    <source>
        <dbReference type="SAM" id="MobiDB-lite"/>
    </source>
</evidence>
<dbReference type="RefSeq" id="WP_106250896.1">
    <property type="nucleotide sequence ID" value="NZ_PVZC01000008.1"/>
</dbReference>
<reference evidence="2 3" key="1">
    <citation type="submission" date="2018-03" db="EMBL/GenBank/DDBJ databases">
        <title>Genomic Encyclopedia of Archaeal and Bacterial Type Strains, Phase II (KMG-II): from individual species to whole genera.</title>
        <authorList>
            <person name="Goeker M."/>
        </authorList>
    </citation>
    <scope>NUCLEOTIDE SEQUENCE [LARGE SCALE GENOMIC DNA]</scope>
    <source>
        <strain evidence="2 3">DSM 45601</strain>
    </source>
</reference>
<dbReference type="EMBL" id="PVZC01000008">
    <property type="protein sequence ID" value="PRX96187.1"/>
    <property type="molecule type" value="Genomic_DNA"/>
</dbReference>
<dbReference type="Pfam" id="PF11338">
    <property type="entry name" value="DUF3140"/>
    <property type="match status" value="1"/>
</dbReference>
<protein>
    <submittedName>
        <fullName evidence="2">Uncharacterized protein DUF3140</fullName>
    </submittedName>
</protein>
<evidence type="ECO:0000313" key="2">
    <source>
        <dbReference type="EMBL" id="PRX96187.1"/>
    </source>
</evidence>
<dbReference type="PANTHER" id="PTHR40630:SF1">
    <property type="entry name" value="DNA-BINDING PROTEIN"/>
    <property type="match status" value="1"/>
</dbReference>